<comment type="caution">
    <text evidence="1">The sequence shown here is derived from an EMBL/GenBank/DDBJ whole genome shotgun (WGS) entry which is preliminary data.</text>
</comment>
<accession>A0A2S6HUW1</accession>
<name>A0A2S6HUW1_9FIRM</name>
<dbReference type="Proteomes" id="UP000237749">
    <property type="component" value="Unassembled WGS sequence"/>
</dbReference>
<dbReference type="EMBL" id="PTJA01000004">
    <property type="protein sequence ID" value="PPK81633.1"/>
    <property type="molecule type" value="Genomic_DNA"/>
</dbReference>
<gene>
    <name evidence="1" type="ORF">BXY41_104436</name>
</gene>
<organism evidence="1 2">
    <name type="scientific">Lacrimispora xylanisolvens</name>
    <dbReference type="NCBI Taxonomy" id="384636"/>
    <lineage>
        <taxon>Bacteria</taxon>
        <taxon>Bacillati</taxon>
        <taxon>Bacillota</taxon>
        <taxon>Clostridia</taxon>
        <taxon>Lachnospirales</taxon>
        <taxon>Lachnospiraceae</taxon>
        <taxon>Lacrimispora</taxon>
    </lineage>
</organism>
<evidence type="ECO:0000313" key="2">
    <source>
        <dbReference type="Proteomes" id="UP000237749"/>
    </source>
</evidence>
<evidence type="ECO:0000313" key="1">
    <source>
        <dbReference type="EMBL" id="PPK81633.1"/>
    </source>
</evidence>
<reference evidence="1 2" key="1">
    <citation type="submission" date="2018-02" db="EMBL/GenBank/DDBJ databases">
        <title>Genomic Encyclopedia of Archaeal and Bacterial Type Strains, Phase II (KMG-II): from individual species to whole genera.</title>
        <authorList>
            <person name="Goeker M."/>
        </authorList>
    </citation>
    <scope>NUCLEOTIDE SEQUENCE [LARGE SCALE GENOMIC DNA]</scope>
    <source>
        <strain evidence="1 2">DSM 3808</strain>
    </source>
</reference>
<dbReference type="Pfam" id="PF09684">
    <property type="entry name" value="Tail_P2_I"/>
    <property type="match status" value="1"/>
</dbReference>
<dbReference type="AlphaFoldDB" id="A0A2S6HUW1"/>
<sequence length="312" mass="36224">MIDFYHGEINDIMPYNLITPETKAVSYAVSQAMKKLQEYSQASHLYGEIKKVPEAVLDLLALELNTQYYEQTMPRTLKEELIVQTTAWYMRSGTPGVLKEFLSAVLDGGEIKEWYQYNGAPFHFKAIVQVGEHEILPGYGSEIKRQIELYKNARSWLEYVEFVINSIATCEISYDNAIRFRNRFYPRVNTPYLSLDGLWKLTDKKLSGYDSDERIDFYPVVQKFHVRVSKDILLDGNMRFMNTVPVDRSRDERFRLIEFLKVRSEGKNVLRIKNEVKSEIKTGNIRVTTLNELSSEWSLDISRSLNGGLTVL</sequence>
<protein>
    <submittedName>
        <fullName evidence="1">Tail protein P2 I</fullName>
    </submittedName>
</protein>
<keyword evidence="2" id="KW-1185">Reference proteome</keyword>
<dbReference type="RefSeq" id="WP_104436713.1">
    <property type="nucleotide sequence ID" value="NZ_PTJA01000004.1"/>
</dbReference>
<dbReference type="OrthoDB" id="90759at2"/>
<proteinExistence type="predicted"/>
<dbReference type="InterPro" id="IPR006521">
    <property type="entry name" value="Tail_protein_I"/>
</dbReference>